<dbReference type="InterPro" id="IPR027268">
    <property type="entry name" value="Peptidase_M4/M1_CTD_sf"/>
</dbReference>
<evidence type="ECO:0000256" key="9">
    <source>
        <dbReference type="ARBA" id="ARBA00023049"/>
    </source>
</evidence>
<feature type="compositionally biased region" description="Polar residues" evidence="11">
    <location>
        <begin position="305"/>
        <end position="324"/>
    </location>
</feature>
<organism evidence="13 14">
    <name type="scientific">Nocardioides marinquilinus</name>
    <dbReference type="NCBI Taxonomy" id="1210400"/>
    <lineage>
        <taxon>Bacteria</taxon>
        <taxon>Bacillati</taxon>
        <taxon>Actinomycetota</taxon>
        <taxon>Actinomycetes</taxon>
        <taxon>Propionibacteriales</taxon>
        <taxon>Nocardioidaceae</taxon>
        <taxon>Nocardioides</taxon>
    </lineage>
</organism>
<dbReference type="Gene3D" id="1.10.390.10">
    <property type="entry name" value="Neutral Protease Domain 2"/>
    <property type="match status" value="1"/>
</dbReference>
<dbReference type="PROSITE" id="PS51318">
    <property type="entry name" value="TAT"/>
    <property type="match status" value="1"/>
</dbReference>
<gene>
    <name evidence="13" type="ORF">GCM10023340_27000</name>
</gene>
<evidence type="ECO:0000313" key="13">
    <source>
        <dbReference type="EMBL" id="GAA5150260.1"/>
    </source>
</evidence>
<protein>
    <recommendedName>
        <fullName evidence="15">Peptidase M36</fullName>
    </recommendedName>
</protein>
<evidence type="ECO:0000256" key="2">
    <source>
        <dbReference type="ARBA" id="ARBA00004613"/>
    </source>
</evidence>
<evidence type="ECO:0000256" key="8">
    <source>
        <dbReference type="ARBA" id="ARBA00022833"/>
    </source>
</evidence>
<keyword evidence="7" id="KW-0378">Hydrolase</keyword>
<evidence type="ECO:0000256" key="6">
    <source>
        <dbReference type="ARBA" id="ARBA00022723"/>
    </source>
</evidence>
<keyword evidence="4" id="KW-0964">Secreted</keyword>
<comment type="caution">
    <text evidence="13">The sequence shown here is derived from an EMBL/GenBank/DDBJ whole genome shotgun (WGS) entry which is preliminary data.</text>
</comment>
<evidence type="ECO:0000256" key="4">
    <source>
        <dbReference type="ARBA" id="ARBA00022525"/>
    </source>
</evidence>
<evidence type="ECO:0000256" key="3">
    <source>
        <dbReference type="ARBA" id="ARBA00006006"/>
    </source>
</evidence>
<dbReference type="PANTHER" id="PTHR33478:SF1">
    <property type="entry name" value="EXTRACELLULAR METALLOPROTEINASE MEP"/>
    <property type="match status" value="1"/>
</dbReference>
<dbReference type="InterPro" id="IPR050371">
    <property type="entry name" value="Fungal_virulence_M36"/>
</dbReference>
<reference evidence="14" key="1">
    <citation type="journal article" date="2019" name="Int. J. Syst. Evol. Microbiol.">
        <title>The Global Catalogue of Microorganisms (GCM) 10K type strain sequencing project: providing services to taxonomists for standard genome sequencing and annotation.</title>
        <authorList>
            <consortium name="The Broad Institute Genomics Platform"/>
            <consortium name="The Broad Institute Genome Sequencing Center for Infectious Disease"/>
            <person name="Wu L."/>
            <person name="Ma J."/>
        </authorList>
    </citation>
    <scope>NUCLEOTIDE SEQUENCE [LARGE SCALE GENOMIC DNA]</scope>
    <source>
        <strain evidence="14">JCM 18459</strain>
    </source>
</reference>
<evidence type="ECO:0000256" key="11">
    <source>
        <dbReference type="SAM" id="MobiDB-lite"/>
    </source>
</evidence>
<evidence type="ECO:0000256" key="5">
    <source>
        <dbReference type="ARBA" id="ARBA00022670"/>
    </source>
</evidence>
<name>A0ABP9PPX5_9ACTN</name>
<comment type="cofactor">
    <cofactor evidence="1">
        <name>Zn(2+)</name>
        <dbReference type="ChEBI" id="CHEBI:29105"/>
    </cofactor>
</comment>
<dbReference type="PANTHER" id="PTHR33478">
    <property type="entry name" value="EXTRACELLULAR METALLOPROTEINASE MEP"/>
    <property type="match status" value="1"/>
</dbReference>
<dbReference type="Pfam" id="PF02128">
    <property type="entry name" value="Peptidase_M36"/>
    <property type="match status" value="1"/>
</dbReference>
<sequence length="1171" mass="124014">MTSSRIRRRRSLAVATALLSATLLPGLSQLPALADDAPAGAGDPAASAVPDLSTTFRGIGDAVPGLAPVDVRGRVLPTAAQRTAASRLGAVDLRWNRFGTPSSILPADGVLAPARGQDPVAAARRWVADNAGVFGISRDQVADMQAIDQPLVGSEGHAVFLRQRFDGLLPAIGSAVTVGVVDDEIVYASSSITRSRGRVPEATLSPLDGWLAAAGDVGLDVPVADLTSVVRQGWTRLTSPDLAQEQQARLRALALADGSVRPVIEANVVDVAGGESLAYTVLVDAVDGRVLHRQNKVLNHSDAFSSPVTTLPRSEGTTPFTGSITPPAGCGPRHELELTDGATRSITVVAAMANSLNDISVNLRDDEGQVIASMDLATSPEVLTYAPGGTIPAGTYQAEVCPFEAPTVPFTPPYDYVMTVTTSDSETTVPGAEAYNPRWRFFTANPTLDSPTQTPTNSVVGCWLRASGCTLPTGQLNNVAAFAPWDVLPATGVSTNTTAGNNALTREAWLSPLTPGGLGQAPISPVGDYRLPFTDAWNNERCNPAQLVPGGNDINFAVGDLFVSHNRMHDYSYYLGFTERRYNLQLDNVARGGVDGDPEIGNAQAGAIGGLQSGLGRDNANQIALQDGIPGITNQYLFQPIAGAFYAPCTDGGLDMGIVGHEYTHAISNRMVGGPDEGLTSEQGGAMGEAWSDQVAGEYMFSHGYSNGGNVWAIGAYATGNLQTAIRDYAIDKNPLNYSDYGFDTTGPEVHADGEIWNGTQWEVRQALVRKYEKRYPYRDRKVQLECAQASAIKGVLRPYKCPGNRRWVQLVFDSFLLQQGATSMLDARDAMIAADRMRFGGANRTTLWDAFARRGMGVGAKVKDGEDTNPVPSFTSVGGQGRNTRVTFAAAPGQVFVGDYEARATPVADTFGSTKRRATASFTPGTYDMLYVGRTHGAMRFQLVVQPGQRAKTVRVRTTENLAGAKTGAKVLRAPAGSRDPQQLIDGTENGGWGVATEGDVDAVKPSIDVDLAGGVRTVRTVSVSAMLRPATGTNADAGSRFTALRKFAISACTSACGSAEATWKRVFVSPDNAFPAKRPRPVAPDLIMRAFRIPATKAAALRLTVLENQCTGYAGYAGDQDDDPLNVTDCKAGSDRGTIANVAELQAFSSEIGSWRSSFGIQSPQRSFR</sequence>
<keyword evidence="8" id="KW-0862">Zinc</keyword>
<dbReference type="RefSeq" id="WP_345459244.1">
    <property type="nucleotide sequence ID" value="NZ_BAABKG010000003.1"/>
</dbReference>
<proteinExistence type="inferred from homology"/>
<feature type="signal peptide" evidence="12">
    <location>
        <begin position="1"/>
        <end position="34"/>
    </location>
</feature>
<evidence type="ECO:0000256" key="10">
    <source>
        <dbReference type="ARBA" id="ARBA00023145"/>
    </source>
</evidence>
<keyword evidence="12" id="KW-0732">Signal</keyword>
<evidence type="ECO:0000256" key="1">
    <source>
        <dbReference type="ARBA" id="ARBA00001947"/>
    </source>
</evidence>
<evidence type="ECO:0000256" key="7">
    <source>
        <dbReference type="ARBA" id="ARBA00022801"/>
    </source>
</evidence>
<keyword evidence="14" id="KW-1185">Reference proteome</keyword>
<keyword evidence="9" id="KW-0482">Metalloprotease</keyword>
<comment type="similarity">
    <text evidence="3">Belongs to the peptidase M36 family.</text>
</comment>
<accession>A0ABP9PPX5</accession>
<keyword evidence="5" id="KW-0645">Protease</keyword>
<dbReference type="InterPro" id="IPR001842">
    <property type="entry name" value="Peptidase_M36"/>
</dbReference>
<evidence type="ECO:0008006" key="15">
    <source>
        <dbReference type="Google" id="ProtNLM"/>
    </source>
</evidence>
<dbReference type="EMBL" id="BAABKG010000003">
    <property type="protein sequence ID" value="GAA5150260.1"/>
    <property type="molecule type" value="Genomic_DNA"/>
</dbReference>
<dbReference type="Gene3D" id="3.10.170.10">
    <property type="match status" value="1"/>
</dbReference>
<feature type="chain" id="PRO_5045865006" description="Peptidase M36" evidence="12">
    <location>
        <begin position="35"/>
        <end position="1171"/>
    </location>
</feature>
<feature type="region of interest" description="Disordered" evidence="11">
    <location>
        <begin position="305"/>
        <end position="329"/>
    </location>
</feature>
<dbReference type="SUPFAM" id="SSF55486">
    <property type="entry name" value="Metalloproteases ('zincins'), catalytic domain"/>
    <property type="match status" value="1"/>
</dbReference>
<dbReference type="InterPro" id="IPR006311">
    <property type="entry name" value="TAT_signal"/>
</dbReference>
<keyword evidence="6" id="KW-0479">Metal-binding</keyword>
<comment type="subcellular location">
    <subcellularLocation>
        <location evidence="2">Secreted</location>
    </subcellularLocation>
</comment>
<evidence type="ECO:0000256" key="12">
    <source>
        <dbReference type="SAM" id="SignalP"/>
    </source>
</evidence>
<dbReference type="Proteomes" id="UP001500221">
    <property type="component" value="Unassembled WGS sequence"/>
</dbReference>
<keyword evidence="10" id="KW-0865">Zymogen</keyword>
<evidence type="ECO:0000313" key="14">
    <source>
        <dbReference type="Proteomes" id="UP001500221"/>
    </source>
</evidence>